<reference evidence="2" key="1">
    <citation type="submission" date="2019-12" db="UniProtKB">
        <authorList>
            <consortium name="WormBaseParasite"/>
        </authorList>
    </citation>
    <scope>IDENTIFICATION</scope>
</reference>
<dbReference type="WBParaSite" id="TMUE_2000009114.1">
    <property type="protein sequence ID" value="TMUE_2000009114.1"/>
    <property type="gene ID" value="WBGene00295709"/>
</dbReference>
<evidence type="ECO:0000313" key="2">
    <source>
        <dbReference type="WBParaSite" id="TMUE_2000009114.1"/>
    </source>
</evidence>
<keyword evidence="1" id="KW-1185">Reference proteome</keyword>
<evidence type="ECO:0000313" key="1">
    <source>
        <dbReference type="Proteomes" id="UP000046395"/>
    </source>
</evidence>
<organism evidence="1 2">
    <name type="scientific">Trichuris muris</name>
    <name type="common">Mouse whipworm</name>
    <dbReference type="NCBI Taxonomy" id="70415"/>
    <lineage>
        <taxon>Eukaryota</taxon>
        <taxon>Metazoa</taxon>
        <taxon>Ecdysozoa</taxon>
        <taxon>Nematoda</taxon>
        <taxon>Enoplea</taxon>
        <taxon>Dorylaimia</taxon>
        <taxon>Trichinellida</taxon>
        <taxon>Trichuridae</taxon>
        <taxon>Trichuris</taxon>
    </lineage>
</organism>
<sequence>MMKSRINSVPAGAGHSPSGENLPLWDAHGFTDQAARVSQRRCNKRSCGKELSFRTGSWLQGSTIAVHILLRFMYYWSREWSNVRDIDEQLGVNHSSVVVWNLAMKEVVTETLVTNRVPLGGPGLTVQMDGRSTRKGSITVACPTHSSGSSAACACKPMTASRCPCPTAHRIRSFLP</sequence>
<name>A0A5S6QPN1_TRIMR</name>
<dbReference type="AlphaFoldDB" id="A0A5S6QPN1"/>
<protein>
    <submittedName>
        <fullName evidence="2">Transposase Helix-turn-helix domain-containing protein</fullName>
    </submittedName>
</protein>
<dbReference type="Proteomes" id="UP000046395">
    <property type="component" value="Unassembled WGS sequence"/>
</dbReference>
<accession>A0A5S6QPN1</accession>
<proteinExistence type="predicted"/>